<dbReference type="RefSeq" id="WP_239125769.1">
    <property type="nucleotide sequence ID" value="NZ_BONF01000016.1"/>
</dbReference>
<feature type="compositionally biased region" description="Low complexity" evidence="10">
    <location>
        <begin position="64"/>
        <end position="93"/>
    </location>
</feature>
<dbReference type="PRINTS" id="PR00162">
    <property type="entry name" value="RIESKE"/>
</dbReference>
<dbReference type="InterPro" id="IPR005805">
    <property type="entry name" value="Rieske_Fe-S_prot_C"/>
</dbReference>
<dbReference type="GO" id="GO:0004497">
    <property type="term" value="F:monooxygenase activity"/>
    <property type="evidence" value="ECO:0007669"/>
    <property type="project" value="UniProtKB-ARBA"/>
</dbReference>
<dbReference type="FunFam" id="2.102.10.10:FF:000016">
    <property type="entry name" value="Nitrite reductase/ring-hydroxylating ferredoxin subunit"/>
    <property type="match status" value="1"/>
</dbReference>
<evidence type="ECO:0000313" key="13">
    <source>
        <dbReference type="Proteomes" id="UP000601223"/>
    </source>
</evidence>
<comment type="function">
    <text evidence="1">Iron-sulfur subunit of the cytochrome bc1 complex, an essential component of the respiratory electron transport chain required for ATP synthesis. The bc1 complex catalyzes the oxidation of menaquinol and the reduction of cytochrome c in the respiratory chain. The bc1 complex operates through a Q-cycle mechanism that couples electron transfer to generation of the proton gradient that drives ATP synthesis.</text>
</comment>
<dbReference type="GO" id="GO:0016020">
    <property type="term" value="C:membrane"/>
    <property type="evidence" value="ECO:0007669"/>
    <property type="project" value="InterPro"/>
</dbReference>
<dbReference type="PANTHER" id="PTHR10134">
    <property type="entry name" value="CYTOCHROME B-C1 COMPLEX SUBUNIT RIESKE, MITOCHONDRIAL"/>
    <property type="match status" value="1"/>
</dbReference>
<keyword evidence="13" id="KW-1185">Reference proteome</keyword>
<keyword evidence="5" id="KW-0408">Iron</keyword>
<evidence type="ECO:0000256" key="3">
    <source>
        <dbReference type="ARBA" id="ARBA00022714"/>
    </source>
</evidence>
<dbReference type="AlphaFoldDB" id="A0A8J3JN69"/>
<evidence type="ECO:0000256" key="4">
    <source>
        <dbReference type="ARBA" id="ARBA00022723"/>
    </source>
</evidence>
<keyword evidence="7" id="KW-1015">Disulfide bond</keyword>
<evidence type="ECO:0000313" key="12">
    <source>
        <dbReference type="EMBL" id="GIF81798.1"/>
    </source>
</evidence>
<dbReference type="InterPro" id="IPR036922">
    <property type="entry name" value="Rieske_2Fe-2S_sf"/>
</dbReference>
<feature type="region of interest" description="Disordered" evidence="10">
    <location>
        <begin position="164"/>
        <end position="189"/>
    </location>
</feature>
<feature type="region of interest" description="Disordered" evidence="10">
    <location>
        <begin position="52"/>
        <end position="93"/>
    </location>
</feature>
<dbReference type="EMBL" id="BONF01000016">
    <property type="protein sequence ID" value="GIF81798.1"/>
    <property type="molecule type" value="Genomic_DNA"/>
</dbReference>
<comment type="cofactor">
    <cofactor evidence="9">
        <name>[2Fe-2S] cluster</name>
        <dbReference type="ChEBI" id="CHEBI:190135"/>
    </cofactor>
</comment>
<comment type="caution">
    <text evidence="12">The sequence shown here is derived from an EMBL/GenBank/DDBJ whole genome shotgun (WGS) entry which is preliminary data.</text>
</comment>
<evidence type="ECO:0000256" key="8">
    <source>
        <dbReference type="ARBA" id="ARBA00029586"/>
    </source>
</evidence>
<evidence type="ECO:0000256" key="10">
    <source>
        <dbReference type="SAM" id="MobiDB-lite"/>
    </source>
</evidence>
<dbReference type="Gene3D" id="2.102.10.10">
    <property type="entry name" value="Rieske [2Fe-2S] iron-sulphur domain"/>
    <property type="match status" value="1"/>
</dbReference>
<dbReference type="PROSITE" id="PS51296">
    <property type="entry name" value="RIESKE"/>
    <property type="match status" value="1"/>
</dbReference>
<organism evidence="12 13">
    <name type="scientific">Catellatospora bangladeshensis</name>
    <dbReference type="NCBI Taxonomy" id="310355"/>
    <lineage>
        <taxon>Bacteria</taxon>
        <taxon>Bacillati</taxon>
        <taxon>Actinomycetota</taxon>
        <taxon>Actinomycetes</taxon>
        <taxon>Micromonosporales</taxon>
        <taxon>Micromonosporaceae</taxon>
        <taxon>Catellatospora</taxon>
    </lineage>
</organism>
<keyword evidence="3" id="KW-0001">2Fe-2S</keyword>
<reference evidence="12 13" key="1">
    <citation type="submission" date="2021-01" db="EMBL/GenBank/DDBJ databases">
        <title>Whole genome shotgun sequence of Catellatospora bangladeshensis NBRC 107357.</title>
        <authorList>
            <person name="Komaki H."/>
            <person name="Tamura T."/>
        </authorList>
    </citation>
    <scope>NUCLEOTIDE SEQUENCE [LARGE SCALE GENOMIC DNA]</scope>
    <source>
        <strain evidence="12 13">NBRC 107357</strain>
    </source>
</reference>
<dbReference type="Pfam" id="PF00355">
    <property type="entry name" value="Rieske"/>
    <property type="match status" value="1"/>
</dbReference>
<dbReference type="CDD" id="cd03467">
    <property type="entry name" value="Rieske"/>
    <property type="match status" value="1"/>
</dbReference>
<protein>
    <recommendedName>
        <fullName evidence="2">Cytochrome bc1 complex Rieske iron-sulfur subunit</fullName>
    </recommendedName>
    <alternativeName>
        <fullName evidence="8">Cytochrome bc1 reductase complex subunit QcrA</fullName>
    </alternativeName>
</protein>
<sequence length="189" mass="18538">MADLMGRTDHAGPAGTCGAGCASRRAVLAGVAGAAALLAGCQTYGQNADPEAAAADLPTDDPATEGAATPGATSGATPGAEPTGPGATKPAAPAAKALVEASRVPVGGGVILEGERLVVTQPQQGVYKAFSAICTHQGCVVTEVRDGIIECGCHGSRFRATDGSVAGGPATRPLRETRVKPDGPNIVRA</sequence>
<evidence type="ECO:0000256" key="6">
    <source>
        <dbReference type="ARBA" id="ARBA00023014"/>
    </source>
</evidence>
<evidence type="ECO:0000256" key="1">
    <source>
        <dbReference type="ARBA" id="ARBA00002494"/>
    </source>
</evidence>
<name>A0A8J3JN69_9ACTN</name>
<dbReference type="GO" id="GO:0051537">
    <property type="term" value="F:2 iron, 2 sulfur cluster binding"/>
    <property type="evidence" value="ECO:0007669"/>
    <property type="project" value="UniProtKB-KW"/>
</dbReference>
<accession>A0A8J3JN69</accession>
<feature type="domain" description="Rieske" evidence="11">
    <location>
        <begin position="96"/>
        <end position="188"/>
    </location>
</feature>
<dbReference type="InterPro" id="IPR014349">
    <property type="entry name" value="Rieske_Fe-S_prot"/>
</dbReference>
<proteinExistence type="predicted"/>
<keyword evidence="4" id="KW-0479">Metal-binding</keyword>
<evidence type="ECO:0000256" key="2">
    <source>
        <dbReference type="ARBA" id="ARBA00015816"/>
    </source>
</evidence>
<evidence type="ECO:0000256" key="9">
    <source>
        <dbReference type="ARBA" id="ARBA00034078"/>
    </source>
</evidence>
<evidence type="ECO:0000256" key="7">
    <source>
        <dbReference type="ARBA" id="ARBA00023157"/>
    </source>
</evidence>
<dbReference type="GO" id="GO:0046872">
    <property type="term" value="F:metal ion binding"/>
    <property type="evidence" value="ECO:0007669"/>
    <property type="project" value="UniProtKB-KW"/>
</dbReference>
<gene>
    <name evidence="12" type="ORF">Cba03nite_31470</name>
</gene>
<evidence type="ECO:0000256" key="5">
    <source>
        <dbReference type="ARBA" id="ARBA00023004"/>
    </source>
</evidence>
<dbReference type="GO" id="GO:0016705">
    <property type="term" value="F:oxidoreductase activity, acting on paired donors, with incorporation or reduction of molecular oxygen"/>
    <property type="evidence" value="ECO:0007669"/>
    <property type="project" value="UniProtKB-ARBA"/>
</dbReference>
<keyword evidence="6" id="KW-0411">Iron-sulfur</keyword>
<evidence type="ECO:0000259" key="11">
    <source>
        <dbReference type="PROSITE" id="PS51296"/>
    </source>
</evidence>
<dbReference type="Proteomes" id="UP000601223">
    <property type="component" value="Unassembled WGS sequence"/>
</dbReference>
<dbReference type="InterPro" id="IPR017941">
    <property type="entry name" value="Rieske_2Fe-2S"/>
</dbReference>
<dbReference type="SUPFAM" id="SSF50022">
    <property type="entry name" value="ISP domain"/>
    <property type="match status" value="1"/>
</dbReference>